<dbReference type="EMBL" id="JAAIJQ010000022">
    <property type="protein sequence ID" value="NEV62120.1"/>
    <property type="molecule type" value="Genomic_DNA"/>
</dbReference>
<evidence type="ECO:0000256" key="1">
    <source>
        <dbReference type="SAM" id="Phobius"/>
    </source>
</evidence>
<keyword evidence="1" id="KW-1133">Transmembrane helix</keyword>
<organism evidence="2 3">
    <name type="scientific">Thiorhodococcus minor</name>
    <dbReference type="NCBI Taxonomy" id="57489"/>
    <lineage>
        <taxon>Bacteria</taxon>
        <taxon>Pseudomonadati</taxon>
        <taxon>Pseudomonadota</taxon>
        <taxon>Gammaproteobacteria</taxon>
        <taxon>Chromatiales</taxon>
        <taxon>Chromatiaceae</taxon>
        <taxon>Thiorhodococcus</taxon>
    </lineage>
</organism>
<proteinExistence type="predicted"/>
<feature type="transmembrane region" description="Helical" evidence="1">
    <location>
        <begin position="124"/>
        <end position="143"/>
    </location>
</feature>
<comment type="caution">
    <text evidence="2">The sequence shown here is derived from an EMBL/GenBank/DDBJ whole genome shotgun (WGS) entry which is preliminary data.</text>
</comment>
<accession>A0A6M0JX81</accession>
<dbReference type="Proteomes" id="UP000483379">
    <property type="component" value="Unassembled WGS sequence"/>
</dbReference>
<sequence length="144" mass="15488">MAKGYLIIETRADHPGVTRIRATEQLADPDSPSSSGEADTKVHFVARFGNVFVARMHAHTALRRQTLDAEAGLYRVDPATAVAAIDAIDLGHEPIYLDPEVASDPGIGRDTARRRRNHRLVDRVFNGAGAAAVISLVLLALLGI</sequence>
<dbReference type="RefSeq" id="WP_164452591.1">
    <property type="nucleotide sequence ID" value="NZ_JAAIJQ010000022.1"/>
</dbReference>
<dbReference type="AlphaFoldDB" id="A0A6M0JX81"/>
<evidence type="ECO:0000313" key="3">
    <source>
        <dbReference type="Proteomes" id="UP000483379"/>
    </source>
</evidence>
<gene>
    <name evidence="2" type="ORF">G3446_09495</name>
</gene>
<evidence type="ECO:0000313" key="2">
    <source>
        <dbReference type="EMBL" id="NEV62120.1"/>
    </source>
</evidence>
<keyword evidence="1" id="KW-0472">Membrane</keyword>
<protein>
    <submittedName>
        <fullName evidence="2">Uncharacterized protein</fullName>
    </submittedName>
</protein>
<reference evidence="2 3" key="1">
    <citation type="submission" date="2020-02" db="EMBL/GenBank/DDBJ databases">
        <title>Genome sequences of Thiorhodococcus mannitoliphagus and Thiorhodococcus minor, purple sulfur photosynthetic bacteria in the gammaproteobacterial family, Chromatiaceae.</title>
        <authorList>
            <person name="Aviles F.A."/>
            <person name="Meyer T.E."/>
            <person name="Kyndt J.A."/>
        </authorList>
    </citation>
    <scope>NUCLEOTIDE SEQUENCE [LARGE SCALE GENOMIC DNA]</scope>
    <source>
        <strain evidence="2 3">DSM 11518</strain>
    </source>
</reference>
<name>A0A6M0JX81_9GAMM</name>
<keyword evidence="3" id="KW-1185">Reference proteome</keyword>
<keyword evidence="1" id="KW-0812">Transmembrane</keyword>